<dbReference type="RefSeq" id="XP_060411772.1">
    <property type="nucleotide sequence ID" value="XM_060552259.1"/>
</dbReference>
<evidence type="ECO:0000256" key="1">
    <source>
        <dbReference type="SAM" id="MobiDB-lite"/>
    </source>
</evidence>
<dbReference type="EMBL" id="JAHLJV010000052">
    <property type="protein sequence ID" value="KAK1580755.1"/>
    <property type="molecule type" value="Genomic_DNA"/>
</dbReference>
<dbReference type="GeneID" id="85436499"/>
<keyword evidence="3" id="KW-1185">Reference proteome</keyword>
<sequence length="165" mass="17525">MHGGVTRDQGGGGGVRRRSGTDEAPVDEVLYSYHVYLEFFTPPSNGVFSGAEEQMSLVGGHVAPMWPRGGRQNRLPPGTKKQAHARFAQACPRARGRARCGTGSPGAMAWRARVQMVSGGDGDGLLLLAGSAGRSAPRFPAGRWTARCLPVSRALLLMLLLLCEP</sequence>
<gene>
    <name evidence="2" type="ORF">LY79DRAFT_297228</name>
</gene>
<name>A0AAD8PUZ4_9PEZI</name>
<feature type="region of interest" description="Disordered" evidence="1">
    <location>
        <begin position="1"/>
        <end position="21"/>
    </location>
</feature>
<feature type="compositionally biased region" description="Gly residues" evidence="1">
    <location>
        <begin position="1"/>
        <end position="14"/>
    </location>
</feature>
<proteinExistence type="predicted"/>
<dbReference type="Proteomes" id="UP001230504">
    <property type="component" value="Unassembled WGS sequence"/>
</dbReference>
<reference evidence="2" key="1">
    <citation type="submission" date="2021-06" db="EMBL/GenBank/DDBJ databases">
        <title>Comparative genomics, transcriptomics and evolutionary studies reveal genomic signatures of adaptation to plant cell wall in hemibiotrophic fungi.</title>
        <authorList>
            <consortium name="DOE Joint Genome Institute"/>
            <person name="Baroncelli R."/>
            <person name="Diaz J.F."/>
            <person name="Benocci T."/>
            <person name="Peng M."/>
            <person name="Battaglia E."/>
            <person name="Haridas S."/>
            <person name="Andreopoulos W."/>
            <person name="Labutti K."/>
            <person name="Pangilinan J."/>
            <person name="Floch G.L."/>
            <person name="Makela M.R."/>
            <person name="Henrissat B."/>
            <person name="Grigoriev I.V."/>
            <person name="Crouch J.A."/>
            <person name="De Vries R.P."/>
            <person name="Sukno S.A."/>
            <person name="Thon M.R."/>
        </authorList>
    </citation>
    <scope>NUCLEOTIDE SEQUENCE</scope>
    <source>
        <strain evidence="2">CBS 125086</strain>
    </source>
</reference>
<organism evidence="2 3">
    <name type="scientific">Colletotrichum navitas</name>
    <dbReference type="NCBI Taxonomy" id="681940"/>
    <lineage>
        <taxon>Eukaryota</taxon>
        <taxon>Fungi</taxon>
        <taxon>Dikarya</taxon>
        <taxon>Ascomycota</taxon>
        <taxon>Pezizomycotina</taxon>
        <taxon>Sordariomycetes</taxon>
        <taxon>Hypocreomycetidae</taxon>
        <taxon>Glomerellales</taxon>
        <taxon>Glomerellaceae</taxon>
        <taxon>Colletotrichum</taxon>
        <taxon>Colletotrichum graminicola species complex</taxon>
    </lineage>
</organism>
<evidence type="ECO:0000313" key="2">
    <source>
        <dbReference type="EMBL" id="KAK1580755.1"/>
    </source>
</evidence>
<dbReference type="AlphaFoldDB" id="A0AAD8PUZ4"/>
<evidence type="ECO:0000313" key="3">
    <source>
        <dbReference type="Proteomes" id="UP001230504"/>
    </source>
</evidence>
<comment type="caution">
    <text evidence="2">The sequence shown here is derived from an EMBL/GenBank/DDBJ whole genome shotgun (WGS) entry which is preliminary data.</text>
</comment>
<accession>A0AAD8PUZ4</accession>
<protein>
    <submittedName>
        <fullName evidence="2">Uncharacterized protein</fullName>
    </submittedName>
</protein>